<protein>
    <recommendedName>
        <fullName evidence="5">tRNA pseudouridine synthase B</fullName>
        <ecNumber evidence="5">5.4.99.25</ecNumber>
    </recommendedName>
    <alternativeName>
        <fullName evidence="5">tRNA pseudouridine(55) synthase</fullName>
        <shortName evidence="5">Psi55 synthase</shortName>
    </alternativeName>
    <alternativeName>
        <fullName evidence="5">tRNA pseudouridylate synthase</fullName>
    </alternativeName>
    <alternativeName>
        <fullName evidence="5">tRNA-uridine isomerase</fullName>
    </alternativeName>
</protein>
<keyword evidence="4 5" id="KW-0413">Isomerase</keyword>
<evidence type="ECO:0000259" key="7">
    <source>
        <dbReference type="Pfam" id="PF16198"/>
    </source>
</evidence>
<comment type="function">
    <text evidence="5">Responsible for synthesis of pseudouridine from uracil-55 in the psi GC loop of transfer RNAs.</text>
</comment>
<dbReference type="PROSITE" id="PS50890">
    <property type="entry name" value="PUA"/>
    <property type="match status" value="1"/>
</dbReference>
<evidence type="ECO:0000256" key="4">
    <source>
        <dbReference type="ARBA" id="ARBA00023235"/>
    </source>
</evidence>
<dbReference type="SUPFAM" id="SSF88697">
    <property type="entry name" value="PUA domain-like"/>
    <property type="match status" value="1"/>
</dbReference>
<dbReference type="PANTHER" id="PTHR13767:SF2">
    <property type="entry name" value="PSEUDOURIDYLATE SYNTHASE TRUB1"/>
    <property type="match status" value="1"/>
</dbReference>
<comment type="catalytic activity">
    <reaction evidence="1 5">
        <text>uridine(55) in tRNA = pseudouridine(55) in tRNA</text>
        <dbReference type="Rhea" id="RHEA:42532"/>
        <dbReference type="Rhea" id="RHEA-COMP:10101"/>
        <dbReference type="Rhea" id="RHEA-COMP:10102"/>
        <dbReference type="ChEBI" id="CHEBI:65314"/>
        <dbReference type="ChEBI" id="CHEBI:65315"/>
        <dbReference type="EC" id="5.4.99.25"/>
    </reaction>
</comment>
<keyword evidence="9" id="KW-1185">Reference proteome</keyword>
<dbReference type="PANTHER" id="PTHR13767">
    <property type="entry name" value="TRNA-PSEUDOURIDINE SYNTHASE"/>
    <property type="match status" value="1"/>
</dbReference>
<dbReference type="HAMAP" id="MF_01080">
    <property type="entry name" value="TruB_bact"/>
    <property type="match status" value="1"/>
</dbReference>
<evidence type="ECO:0000256" key="3">
    <source>
        <dbReference type="ARBA" id="ARBA00022694"/>
    </source>
</evidence>
<organism evidence="8 9">
    <name type="scientific">Leptospirillum ferriphilum YSK</name>
    <dbReference type="NCBI Taxonomy" id="1441628"/>
    <lineage>
        <taxon>Bacteria</taxon>
        <taxon>Pseudomonadati</taxon>
        <taxon>Nitrospirota</taxon>
        <taxon>Nitrospiria</taxon>
        <taxon>Nitrospirales</taxon>
        <taxon>Nitrospiraceae</taxon>
        <taxon>Leptospirillum</taxon>
    </lineage>
</organism>
<evidence type="ECO:0000256" key="2">
    <source>
        <dbReference type="ARBA" id="ARBA00005642"/>
    </source>
</evidence>
<dbReference type="Proteomes" id="UP000027059">
    <property type="component" value="Chromosome"/>
</dbReference>
<dbReference type="AlphaFoldDB" id="A0A059XTG5"/>
<feature type="domain" description="Pseudouridine synthase II N-terminal" evidence="6">
    <location>
        <begin position="35"/>
        <end position="185"/>
    </location>
</feature>
<reference evidence="9" key="1">
    <citation type="submission" date="2014-02" db="EMBL/GenBank/DDBJ databases">
        <title>Complete genome sequence and comparative genomic analysis of the nitrogen-fixing bacterium Leptospirillum ferriphilum YSK.</title>
        <authorList>
            <person name="Guo X."/>
            <person name="Yin H."/>
            <person name="Liang Y."/>
            <person name="Hu Q."/>
            <person name="Ma L."/>
            <person name="Xiao Y."/>
            <person name="Zhang X."/>
            <person name="Qiu G."/>
            <person name="Liu X."/>
        </authorList>
    </citation>
    <scope>NUCLEOTIDE SEQUENCE [LARGE SCALE GENOMIC DNA]</scope>
    <source>
        <strain evidence="9">YSK</strain>
    </source>
</reference>
<gene>
    <name evidence="5 8" type="primary">truB</name>
    <name evidence="8" type="ORF">Y981_04840</name>
</gene>
<dbReference type="SUPFAM" id="SSF55120">
    <property type="entry name" value="Pseudouridine synthase"/>
    <property type="match status" value="1"/>
</dbReference>
<dbReference type="EMBL" id="CP007243">
    <property type="protein sequence ID" value="AIA30340.1"/>
    <property type="molecule type" value="Genomic_DNA"/>
</dbReference>
<sequence>MNPLSISPRTERTSGMFLVDKPAGMTSHDVVDSVRKNLGFIRVGHGGTLDPMATGVLPVFVGKSTRLAEMIHGYDKTYRFDVRFGVTTDTGDSEGKPLTEIKFDQLDRSKLKNLLQSFTGVRLQKPPMYSAVKKNGTPLYRLARKGIEIEREARRIEVYSLEMLTVFPDGKTASFRVKCSKGTFVRTIAEEIGEAMGLGGHVVFLRREEFGHFRAEDAVSLEDLISMDMDEGLSSCLWSPSRILESFPEIRILDAHLPDIHRGARIPAFQIYRTSGLFNLSEMVRISDRKGKCIAVGKTSVSSVELDRLPKGLPVAQVDKLIDWL</sequence>
<evidence type="ECO:0000259" key="6">
    <source>
        <dbReference type="Pfam" id="PF01509"/>
    </source>
</evidence>
<dbReference type="InterPro" id="IPR020103">
    <property type="entry name" value="PsdUridine_synth_cat_dom_sf"/>
</dbReference>
<dbReference type="GO" id="GO:1990481">
    <property type="term" value="P:mRNA pseudouridine synthesis"/>
    <property type="evidence" value="ECO:0007669"/>
    <property type="project" value="TreeGrafter"/>
</dbReference>
<evidence type="ECO:0000313" key="9">
    <source>
        <dbReference type="Proteomes" id="UP000027059"/>
    </source>
</evidence>
<dbReference type="EC" id="5.4.99.25" evidence="5"/>
<feature type="active site" description="Nucleophile" evidence="5">
    <location>
        <position position="50"/>
    </location>
</feature>
<dbReference type="GO" id="GO:0031119">
    <property type="term" value="P:tRNA pseudouridine synthesis"/>
    <property type="evidence" value="ECO:0007669"/>
    <property type="project" value="UniProtKB-UniRule"/>
</dbReference>
<dbReference type="Pfam" id="PF01509">
    <property type="entry name" value="TruB_N"/>
    <property type="match status" value="1"/>
</dbReference>
<dbReference type="CDD" id="cd02573">
    <property type="entry name" value="PseudoU_synth_EcTruB"/>
    <property type="match status" value="1"/>
</dbReference>
<dbReference type="KEGG" id="lfp:Y981_04840"/>
<dbReference type="InterPro" id="IPR015947">
    <property type="entry name" value="PUA-like_sf"/>
</dbReference>
<dbReference type="Gene3D" id="3.30.2350.10">
    <property type="entry name" value="Pseudouridine synthase"/>
    <property type="match status" value="1"/>
</dbReference>
<dbReference type="InterPro" id="IPR032819">
    <property type="entry name" value="TruB_C"/>
</dbReference>
<proteinExistence type="inferred from homology"/>
<keyword evidence="3 5" id="KW-0819">tRNA processing</keyword>
<name>A0A059XTG5_9BACT</name>
<evidence type="ECO:0000256" key="5">
    <source>
        <dbReference type="HAMAP-Rule" id="MF_01080"/>
    </source>
</evidence>
<evidence type="ECO:0000313" key="8">
    <source>
        <dbReference type="EMBL" id="AIA30340.1"/>
    </source>
</evidence>
<dbReference type="GO" id="GO:0160148">
    <property type="term" value="F:tRNA pseudouridine(55) synthase activity"/>
    <property type="evidence" value="ECO:0007669"/>
    <property type="project" value="UniProtKB-EC"/>
</dbReference>
<evidence type="ECO:0000256" key="1">
    <source>
        <dbReference type="ARBA" id="ARBA00000385"/>
    </source>
</evidence>
<dbReference type="HOGENOM" id="CLU_032087_0_1_0"/>
<dbReference type="InterPro" id="IPR036974">
    <property type="entry name" value="PUA_sf"/>
</dbReference>
<dbReference type="GO" id="GO:0003723">
    <property type="term" value="F:RNA binding"/>
    <property type="evidence" value="ECO:0007669"/>
    <property type="project" value="InterPro"/>
</dbReference>
<dbReference type="NCBIfam" id="TIGR00431">
    <property type="entry name" value="TruB"/>
    <property type="match status" value="1"/>
</dbReference>
<dbReference type="Gene3D" id="2.30.130.10">
    <property type="entry name" value="PUA domain"/>
    <property type="match status" value="1"/>
</dbReference>
<comment type="similarity">
    <text evidence="2 5">Belongs to the pseudouridine synthase TruB family. Type 1 subfamily.</text>
</comment>
<feature type="domain" description="tRNA pseudouridylate synthase B C-terminal" evidence="7">
    <location>
        <begin position="186"/>
        <end position="226"/>
    </location>
</feature>
<dbReference type="Pfam" id="PF16198">
    <property type="entry name" value="TruB_C_2"/>
    <property type="match status" value="1"/>
</dbReference>
<dbReference type="OrthoDB" id="9802309at2"/>
<dbReference type="InterPro" id="IPR014780">
    <property type="entry name" value="tRNA_psdUridine_synth_TruB"/>
</dbReference>
<dbReference type="InterPro" id="IPR002501">
    <property type="entry name" value="PsdUridine_synth_N"/>
</dbReference>
<accession>A0A059XTG5</accession>
<reference evidence="8 9" key="2">
    <citation type="journal article" date="2015" name="Biomed. Res. Int.">
        <title>Effects of Arsenite Resistance on the Growth and Functional Gene Expression of Leptospirillum ferriphilum and Acidithiobacillus thiooxidans in Pure Culture and Coculture.</title>
        <authorList>
            <person name="Jiang H."/>
            <person name="Liang Y."/>
            <person name="Yin H."/>
            <person name="Xiao Y."/>
            <person name="Guo X."/>
            <person name="Xu Y."/>
            <person name="Hu Q."/>
            <person name="Liu H."/>
            <person name="Liu X."/>
        </authorList>
    </citation>
    <scope>NUCLEOTIDE SEQUENCE [LARGE SCALE GENOMIC DNA]</scope>
    <source>
        <strain evidence="8 9">YSK</strain>
    </source>
</reference>